<comment type="catalytic activity">
    <reaction evidence="4">
        <text>5-hydroxyuridine(34) in tRNA + S-adenosyl-L-methionine = 5-methoxyuridine(34) in tRNA + S-adenosyl-L-homocysteine + H(+)</text>
        <dbReference type="Rhea" id="RHEA:60524"/>
        <dbReference type="Rhea" id="RHEA-COMP:13381"/>
        <dbReference type="Rhea" id="RHEA-COMP:15591"/>
        <dbReference type="ChEBI" id="CHEBI:15378"/>
        <dbReference type="ChEBI" id="CHEBI:57856"/>
        <dbReference type="ChEBI" id="CHEBI:59789"/>
        <dbReference type="ChEBI" id="CHEBI:136877"/>
        <dbReference type="ChEBI" id="CHEBI:143860"/>
    </reaction>
</comment>
<name>A0ABS6JQ33_9BACI</name>
<dbReference type="InterPro" id="IPR050362">
    <property type="entry name" value="Cation-dep_OMT"/>
</dbReference>
<organism evidence="5 6">
    <name type="scientific">Evansella alkalicola</name>
    <dbReference type="NCBI Taxonomy" id="745819"/>
    <lineage>
        <taxon>Bacteria</taxon>
        <taxon>Bacillati</taxon>
        <taxon>Bacillota</taxon>
        <taxon>Bacilli</taxon>
        <taxon>Bacillales</taxon>
        <taxon>Bacillaceae</taxon>
        <taxon>Evansella</taxon>
    </lineage>
</organism>
<keyword evidence="3 4" id="KW-0949">S-adenosyl-L-methionine</keyword>
<dbReference type="Gene3D" id="3.40.50.150">
    <property type="entry name" value="Vaccinia Virus protein VP39"/>
    <property type="match status" value="1"/>
</dbReference>
<gene>
    <name evidence="4" type="primary">trmR</name>
    <name evidence="5" type="ORF">KS407_04275</name>
</gene>
<keyword evidence="6" id="KW-1185">Reference proteome</keyword>
<feature type="binding site" evidence="4">
    <location>
        <position position="64"/>
    </location>
    <ligand>
        <name>S-adenosyl-L-methionine</name>
        <dbReference type="ChEBI" id="CHEBI:59789"/>
    </ligand>
</feature>
<keyword evidence="2 4" id="KW-0808">Transferase</keyword>
<feature type="binding site" evidence="4">
    <location>
        <position position="34"/>
    </location>
    <ligand>
        <name>S-adenosyl-L-methionine</name>
        <dbReference type="ChEBI" id="CHEBI:59789"/>
    </ligand>
</feature>
<accession>A0ABS6JQ33</accession>
<feature type="binding site" evidence="4">
    <location>
        <position position="80"/>
    </location>
    <ligand>
        <name>S-adenosyl-L-methionine</name>
        <dbReference type="ChEBI" id="CHEBI:59789"/>
    </ligand>
</feature>
<feature type="binding site" evidence="4">
    <location>
        <position position="128"/>
    </location>
    <ligand>
        <name>S-adenosyl-L-methionine</name>
        <dbReference type="ChEBI" id="CHEBI:59789"/>
    </ligand>
</feature>
<keyword evidence="4" id="KW-0819">tRNA processing</keyword>
<evidence type="ECO:0000256" key="1">
    <source>
        <dbReference type="ARBA" id="ARBA00022603"/>
    </source>
</evidence>
<dbReference type="PROSITE" id="PS51682">
    <property type="entry name" value="SAM_OMT_I"/>
    <property type="match status" value="1"/>
</dbReference>
<feature type="binding site" evidence="4">
    <location>
        <begin position="108"/>
        <end position="109"/>
    </location>
    <ligand>
        <name>S-adenosyl-L-methionine</name>
        <dbReference type="ChEBI" id="CHEBI:59789"/>
    </ligand>
</feature>
<dbReference type="PANTHER" id="PTHR10509:SF14">
    <property type="entry name" value="CAFFEOYL-COA O-METHYLTRANSFERASE 3-RELATED"/>
    <property type="match status" value="1"/>
</dbReference>
<keyword evidence="4" id="KW-0460">Magnesium</keyword>
<dbReference type="InterPro" id="IPR002935">
    <property type="entry name" value="SAM_O-MeTrfase"/>
</dbReference>
<comment type="function">
    <text evidence="4">Catalyzes the methylation of 5-hydroxyuridine (ho5U) to form 5-methoxyuridine (mo5U) at position 34 in tRNAs.</text>
</comment>
<dbReference type="SUPFAM" id="SSF53335">
    <property type="entry name" value="S-adenosyl-L-methionine-dependent methyltransferases"/>
    <property type="match status" value="1"/>
</dbReference>
<comment type="similarity">
    <text evidence="4">Belongs to the class I-like SAM-binding methyltransferase superfamily. Cation-dependent O-methyltransferase family.</text>
</comment>
<evidence type="ECO:0000256" key="3">
    <source>
        <dbReference type="ARBA" id="ARBA00022691"/>
    </source>
</evidence>
<feature type="binding site" evidence="4">
    <location>
        <position position="154"/>
    </location>
    <ligand>
        <name>Mg(2+)</name>
        <dbReference type="ChEBI" id="CHEBI:18420"/>
    </ligand>
</feature>
<dbReference type="InterPro" id="IPR043675">
    <property type="entry name" value="TrmR_methyltr"/>
</dbReference>
<dbReference type="Proteomes" id="UP000790580">
    <property type="component" value="Unassembled WGS sequence"/>
</dbReference>
<dbReference type="EC" id="2.1.1.-" evidence="4"/>
<evidence type="ECO:0000256" key="2">
    <source>
        <dbReference type="ARBA" id="ARBA00022679"/>
    </source>
</evidence>
<reference evidence="5 6" key="1">
    <citation type="submission" date="2021-06" db="EMBL/GenBank/DDBJ databases">
        <title>Bacillus sp. RD4P76, an endophyte from a halophyte.</title>
        <authorList>
            <person name="Sun J.-Q."/>
        </authorList>
    </citation>
    <scope>NUCLEOTIDE SEQUENCE [LARGE SCALE GENOMIC DNA]</scope>
    <source>
        <strain evidence="5 6">JCM 17098</strain>
    </source>
</reference>
<evidence type="ECO:0000313" key="6">
    <source>
        <dbReference type="Proteomes" id="UP000790580"/>
    </source>
</evidence>
<dbReference type="PANTHER" id="PTHR10509">
    <property type="entry name" value="O-METHYLTRANSFERASE-RELATED"/>
    <property type="match status" value="1"/>
</dbReference>
<evidence type="ECO:0000256" key="4">
    <source>
        <dbReference type="HAMAP-Rule" id="MF_02217"/>
    </source>
</evidence>
<evidence type="ECO:0000313" key="5">
    <source>
        <dbReference type="EMBL" id="MBU9720662.1"/>
    </source>
</evidence>
<feature type="binding site" evidence="4">
    <location>
        <position position="155"/>
    </location>
    <ligand>
        <name>Mg(2+)</name>
        <dbReference type="ChEBI" id="CHEBI:18420"/>
    </ligand>
</feature>
<sequence>MDIQDYIASLIPIGNDPFIERIEKYASDHNVPIMEKTGLHMLLQILELHQPRNILEIGTAIGYSAIKMAQSLPANIVTIERDIERLKIAKENITEAGLHERIKVIEGDALDLQDEVSAFAPYDAVFIDAAKGQYEKFFQLYEPMISTGGLVISDNILFKGMVAGEVPSHKRIEGMVQKLRSYNEKLMSDPRFSSMIYPIGDGVLVSIKKG</sequence>
<protein>
    <recommendedName>
        <fullName evidence="4">tRNA 5-hydroxyuridine methyltransferase</fullName>
        <ecNumber evidence="4">2.1.1.-</ecNumber>
    </recommendedName>
    <alternativeName>
        <fullName evidence="4">ho5U methyltransferase</fullName>
    </alternativeName>
</protein>
<dbReference type="EMBL" id="JAHQCR010000021">
    <property type="protein sequence ID" value="MBU9720662.1"/>
    <property type="molecule type" value="Genomic_DNA"/>
</dbReference>
<comment type="subunit">
    <text evidence="4">Homodimer.</text>
</comment>
<dbReference type="RefSeq" id="WP_088074721.1">
    <property type="nucleotide sequence ID" value="NZ_JAHQCR010000021.1"/>
</dbReference>
<proteinExistence type="inferred from homology"/>
<dbReference type="CDD" id="cd02440">
    <property type="entry name" value="AdoMet_MTases"/>
    <property type="match status" value="1"/>
</dbReference>
<dbReference type="HAMAP" id="MF_02217">
    <property type="entry name" value="TrmR_methyltr"/>
    <property type="match status" value="1"/>
</dbReference>
<comment type="caution">
    <text evidence="5">The sequence shown here is derived from an EMBL/GenBank/DDBJ whole genome shotgun (WGS) entry which is preliminary data.</text>
</comment>
<keyword evidence="1 4" id="KW-0489">Methyltransferase</keyword>
<dbReference type="InterPro" id="IPR029063">
    <property type="entry name" value="SAM-dependent_MTases_sf"/>
</dbReference>
<dbReference type="Pfam" id="PF01596">
    <property type="entry name" value="Methyltransf_3"/>
    <property type="match status" value="1"/>
</dbReference>
<keyword evidence="4" id="KW-0479">Metal-binding</keyword>
<feature type="binding site" evidence="4">
    <location>
        <position position="128"/>
    </location>
    <ligand>
        <name>Mg(2+)</name>
        <dbReference type="ChEBI" id="CHEBI:18420"/>
    </ligand>
</feature>